<dbReference type="Proteomes" id="UP000680067">
    <property type="component" value="Unassembled WGS sequence"/>
</dbReference>
<evidence type="ECO:0000313" key="2">
    <source>
        <dbReference type="EMBL" id="MBR7781848.1"/>
    </source>
</evidence>
<keyword evidence="3" id="KW-1185">Reference proteome</keyword>
<reference evidence="2" key="1">
    <citation type="submission" date="2021-04" db="EMBL/GenBank/DDBJ databases">
        <title>novel species isolated from subtropical streams in China.</title>
        <authorList>
            <person name="Lu H."/>
        </authorList>
    </citation>
    <scope>NUCLEOTIDE SEQUENCE</scope>
    <source>
        <strain evidence="2">LFS511W</strain>
    </source>
</reference>
<protein>
    <recommendedName>
        <fullName evidence="1">EC042-2821-like Restriction Endonuclease-like domain-containing protein</fullName>
    </recommendedName>
</protein>
<dbReference type="Pfam" id="PF18740">
    <property type="entry name" value="EC042_2821"/>
    <property type="match status" value="1"/>
</dbReference>
<dbReference type="InterPro" id="IPR049530">
    <property type="entry name" value="EC042_2821"/>
</dbReference>
<sequence length="229" mass="26328">MASACWAVHARWRWRKSVWGKGCLDLFRICATAPNFRDIVFFIFELDIANEVNLNLLPLSFSAPPDPISFIGSSVEKKPAVLEFLSAISQTTKELEDNEIDTGRFLTIFKVNLQSTKKIKSADIIVGVNGDEHESILLVSKHIDPNKSHPLLRKAILAEIGSNIRGQKFNSHVFDAIIFHHKIKDNEIYCWKNQNHNTYQYSPQLIAFLKKLTSDQILESVRFYRERNR</sequence>
<accession>A0A941DJD7</accession>
<comment type="caution">
    <text evidence="2">The sequence shown here is derived from an EMBL/GenBank/DDBJ whole genome shotgun (WGS) entry which is preliminary data.</text>
</comment>
<feature type="domain" description="EC042-2821-like Restriction Endonuclease-like" evidence="1">
    <location>
        <begin position="163"/>
        <end position="219"/>
    </location>
</feature>
<evidence type="ECO:0000259" key="1">
    <source>
        <dbReference type="Pfam" id="PF18740"/>
    </source>
</evidence>
<gene>
    <name evidence="2" type="ORF">KDM89_06825</name>
</gene>
<name>A0A941DJD7_9BURK</name>
<dbReference type="AlphaFoldDB" id="A0A941DJD7"/>
<proteinExistence type="predicted"/>
<evidence type="ECO:0000313" key="3">
    <source>
        <dbReference type="Proteomes" id="UP000680067"/>
    </source>
</evidence>
<organism evidence="2 3">
    <name type="scientific">Undibacterium luofuense</name>
    <dbReference type="NCBI Taxonomy" id="2828733"/>
    <lineage>
        <taxon>Bacteria</taxon>
        <taxon>Pseudomonadati</taxon>
        <taxon>Pseudomonadota</taxon>
        <taxon>Betaproteobacteria</taxon>
        <taxon>Burkholderiales</taxon>
        <taxon>Oxalobacteraceae</taxon>
        <taxon>Undibacterium</taxon>
    </lineage>
</organism>
<dbReference type="EMBL" id="JAGSPN010000003">
    <property type="protein sequence ID" value="MBR7781848.1"/>
    <property type="molecule type" value="Genomic_DNA"/>
</dbReference>